<dbReference type="EC" id="1.6.5.2" evidence="4"/>
<comment type="cofactor">
    <cofactor evidence="1">
        <name>FMN</name>
        <dbReference type="ChEBI" id="CHEBI:58210"/>
    </cofactor>
</comment>
<feature type="domain" description="NADPH-dependent FMN reductase-like" evidence="14">
    <location>
        <begin position="51"/>
        <end position="196"/>
    </location>
</feature>
<dbReference type="eggNOG" id="KOG4530">
    <property type="taxonomic scope" value="Eukaryota"/>
</dbReference>
<protein>
    <recommendedName>
        <fullName evidence="4">NAD(P)H dehydrogenase (quinone)</fullName>
        <ecNumber evidence="4">1.6.5.2</ecNumber>
    </recommendedName>
</protein>
<dbReference type="STRING" id="4572.M7YNS8"/>
<comment type="catalytic activity">
    <reaction evidence="10">
        <text>a quinone + NADH + H(+) = a quinol + NAD(+)</text>
        <dbReference type="Rhea" id="RHEA:46160"/>
        <dbReference type="ChEBI" id="CHEBI:15378"/>
        <dbReference type="ChEBI" id="CHEBI:24646"/>
        <dbReference type="ChEBI" id="CHEBI:57540"/>
        <dbReference type="ChEBI" id="CHEBI:57945"/>
        <dbReference type="ChEBI" id="CHEBI:132124"/>
        <dbReference type="EC" id="1.6.5.2"/>
    </reaction>
</comment>
<evidence type="ECO:0000256" key="10">
    <source>
        <dbReference type="ARBA" id="ARBA00047678"/>
    </source>
</evidence>
<evidence type="ECO:0000313" key="15">
    <source>
        <dbReference type="EMBL" id="EMS48601.1"/>
    </source>
</evidence>
<comment type="function">
    <text evidence="12">The enzyme apparently serves as a quinone reductase in connection with conjugation reactions of hydroquinones involved in detoxification pathways.</text>
</comment>
<evidence type="ECO:0000256" key="9">
    <source>
        <dbReference type="ARBA" id="ARBA00023027"/>
    </source>
</evidence>
<keyword evidence="9" id="KW-0520">NAD</keyword>
<evidence type="ECO:0000256" key="12">
    <source>
        <dbReference type="ARBA" id="ARBA00057099"/>
    </source>
</evidence>
<comment type="catalytic activity">
    <reaction evidence="11">
        <text>a quinone + NADPH + H(+) = a quinol + NADP(+)</text>
        <dbReference type="Rhea" id="RHEA:46164"/>
        <dbReference type="ChEBI" id="CHEBI:15378"/>
        <dbReference type="ChEBI" id="CHEBI:24646"/>
        <dbReference type="ChEBI" id="CHEBI:57783"/>
        <dbReference type="ChEBI" id="CHEBI:58349"/>
        <dbReference type="ChEBI" id="CHEBI:132124"/>
        <dbReference type="EC" id="1.6.5.2"/>
    </reaction>
</comment>
<dbReference type="PANTHER" id="PTHR30543:SF14">
    <property type="entry name" value="NADPH:QUINONE OXIDOREDUCTASE 2-RELATED"/>
    <property type="match status" value="1"/>
</dbReference>
<keyword evidence="7" id="KW-0521">NADP</keyword>
<evidence type="ECO:0000256" key="8">
    <source>
        <dbReference type="ARBA" id="ARBA00023002"/>
    </source>
</evidence>
<sequence>MKVDPEEKKELLDPRSRPPVQLGSENQSTNPRMDGSSAEVAMVKRAKTVLTVAAISGSLRRASANAGLIRASAKMCEESIPGLQIDHVDISHLPLLNTDLENVDGKAFPAAVEDFRDRVRGADCFLFASPEYNYSISGPLKNALDWGSRPPNVWAERAGAIVSASGKSGGKRSAYHIRQVGVFLDIHFINKPEGFVSANHPQSKFDDHGNLVDPETGELLRKVLLSLQAFALRLLHGNSAANSGQGS</sequence>
<accession>M7YNS8</accession>
<dbReference type="InterPro" id="IPR005025">
    <property type="entry name" value="FMN_Rdtase-like_dom"/>
</dbReference>
<comment type="similarity">
    <text evidence="2">Belongs to the SsuE family.</text>
</comment>
<dbReference type="OMA" id="HDETREY"/>
<reference evidence="15" key="1">
    <citation type="journal article" date="2013" name="Nature">
        <title>Draft genome of the wheat A-genome progenitor Triticum urartu.</title>
        <authorList>
            <person name="Ling H.Q."/>
            <person name="Zhao S."/>
            <person name="Liu D."/>
            <person name="Wang J."/>
            <person name="Sun H."/>
            <person name="Zhang C."/>
            <person name="Fan H."/>
            <person name="Li D."/>
            <person name="Dong L."/>
            <person name="Tao Y."/>
            <person name="Gao C."/>
            <person name="Wu H."/>
            <person name="Li Y."/>
            <person name="Cui Y."/>
            <person name="Guo X."/>
            <person name="Zheng S."/>
            <person name="Wang B."/>
            <person name="Yu K."/>
            <person name="Liang Q."/>
            <person name="Yang W."/>
            <person name="Lou X."/>
            <person name="Chen J."/>
            <person name="Feng M."/>
            <person name="Jian J."/>
            <person name="Zhang X."/>
            <person name="Luo G."/>
            <person name="Jiang Y."/>
            <person name="Liu J."/>
            <person name="Wang Z."/>
            <person name="Sha Y."/>
            <person name="Zhang B."/>
            <person name="Wu H."/>
            <person name="Tang D."/>
            <person name="Shen Q."/>
            <person name="Xue P."/>
            <person name="Zou S."/>
            <person name="Wang X."/>
            <person name="Liu X."/>
            <person name="Wang F."/>
            <person name="Yang Y."/>
            <person name="An X."/>
            <person name="Dong Z."/>
            <person name="Zhang K."/>
            <person name="Zhang X."/>
            <person name="Luo M.C."/>
            <person name="Dvorak J."/>
            <person name="Tong Y."/>
            <person name="Wang J."/>
            <person name="Yang H."/>
            <person name="Li Z."/>
            <person name="Wang D."/>
            <person name="Zhang A."/>
            <person name="Wang J."/>
        </authorList>
    </citation>
    <scope>NUCLEOTIDE SEQUENCE</scope>
</reference>
<evidence type="ECO:0000256" key="3">
    <source>
        <dbReference type="ARBA" id="ARBA00011881"/>
    </source>
</evidence>
<proteinExistence type="inferred from homology"/>
<name>M7YNS8_TRIUA</name>
<dbReference type="InterPro" id="IPR050712">
    <property type="entry name" value="NAD(P)H-dep_reductase"/>
</dbReference>
<gene>
    <name evidence="15" type="ORF">TRIUR3_33335</name>
</gene>
<evidence type="ECO:0000256" key="7">
    <source>
        <dbReference type="ARBA" id="ARBA00022857"/>
    </source>
</evidence>
<keyword evidence="8" id="KW-0560">Oxidoreductase</keyword>
<dbReference type="FunFam" id="3.40.50.360:FF:000031">
    <property type="entry name" value="NADPH:quinone oxidoreductase"/>
    <property type="match status" value="1"/>
</dbReference>
<dbReference type="Gene3D" id="3.40.50.360">
    <property type="match status" value="1"/>
</dbReference>
<evidence type="ECO:0000256" key="13">
    <source>
        <dbReference type="SAM" id="MobiDB-lite"/>
    </source>
</evidence>
<evidence type="ECO:0000256" key="5">
    <source>
        <dbReference type="ARBA" id="ARBA00022630"/>
    </source>
</evidence>
<feature type="region of interest" description="Disordered" evidence="13">
    <location>
        <begin position="1"/>
        <end position="36"/>
    </location>
</feature>
<dbReference type="EMBL" id="KD250515">
    <property type="protein sequence ID" value="EMS48601.1"/>
    <property type="molecule type" value="Genomic_DNA"/>
</dbReference>
<dbReference type="PANTHER" id="PTHR30543">
    <property type="entry name" value="CHROMATE REDUCTASE"/>
    <property type="match status" value="1"/>
</dbReference>
<dbReference type="GO" id="GO:0010181">
    <property type="term" value="F:FMN binding"/>
    <property type="evidence" value="ECO:0007669"/>
    <property type="project" value="TreeGrafter"/>
</dbReference>
<feature type="compositionally biased region" description="Basic and acidic residues" evidence="13">
    <location>
        <begin position="1"/>
        <end position="16"/>
    </location>
</feature>
<dbReference type="Pfam" id="PF03358">
    <property type="entry name" value="FMN_red"/>
    <property type="match status" value="1"/>
</dbReference>
<organism evidence="15">
    <name type="scientific">Triticum urartu</name>
    <name type="common">Red wild einkorn</name>
    <name type="synonym">Crithodium urartu</name>
    <dbReference type="NCBI Taxonomy" id="4572"/>
    <lineage>
        <taxon>Eukaryota</taxon>
        <taxon>Viridiplantae</taxon>
        <taxon>Streptophyta</taxon>
        <taxon>Embryophyta</taxon>
        <taxon>Tracheophyta</taxon>
        <taxon>Spermatophyta</taxon>
        <taxon>Magnoliopsida</taxon>
        <taxon>Liliopsida</taxon>
        <taxon>Poales</taxon>
        <taxon>Poaceae</taxon>
        <taxon>BOP clade</taxon>
        <taxon>Pooideae</taxon>
        <taxon>Triticodae</taxon>
        <taxon>Triticeae</taxon>
        <taxon>Triticinae</taxon>
        <taxon>Triticum</taxon>
    </lineage>
</organism>
<dbReference type="GO" id="GO:0005829">
    <property type="term" value="C:cytosol"/>
    <property type="evidence" value="ECO:0007669"/>
    <property type="project" value="TreeGrafter"/>
</dbReference>
<evidence type="ECO:0000256" key="6">
    <source>
        <dbReference type="ARBA" id="ARBA00022643"/>
    </source>
</evidence>
<evidence type="ECO:0000256" key="1">
    <source>
        <dbReference type="ARBA" id="ARBA00001917"/>
    </source>
</evidence>
<dbReference type="SUPFAM" id="SSF52218">
    <property type="entry name" value="Flavoproteins"/>
    <property type="match status" value="1"/>
</dbReference>
<comment type="subunit">
    <text evidence="3">Homotetramer.</text>
</comment>
<evidence type="ECO:0000256" key="4">
    <source>
        <dbReference type="ARBA" id="ARBA00012648"/>
    </source>
</evidence>
<evidence type="ECO:0000256" key="11">
    <source>
        <dbReference type="ARBA" id="ARBA00048983"/>
    </source>
</evidence>
<dbReference type="InterPro" id="IPR029039">
    <property type="entry name" value="Flavoprotein-like_sf"/>
</dbReference>
<dbReference type="GO" id="GO:0003955">
    <property type="term" value="F:NAD(P)H dehydrogenase (quinone) activity"/>
    <property type="evidence" value="ECO:0007669"/>
    <property type="project" value="UniProtKB-EC"/>
</dbReference>
<dbReference type="AlphaFoldDB" id="M7YNS8"/>
<evidence type="ECO:0000256" key="2">
    <source>
        <dbReference type="ARBA" id="ARBA00005990"/>
    </source>
</evidence>
<keyword evidence="5" id="KW-0285">Flavoprotein</keyword>
<evidence type="ECO:0000259" key="14">
    <source>
        <dbReference type="Pfam" id="PF03358"/>
    </source>
</evidence>
<keyword evidence="6" id="KW-0288">FMN</keyword>